<feature type="transmembrane region" description="Helical" evidence="1">
    <location>
        <begin position="185"/>
        <end position="207"/>
    </location>
</feature>
<reference evidence="2 3" key="1">
    <citation type="journal article" date="2012" name="Science">
        <title>The Paleozoic origin of enzymatic lignin decomposition reconstructed from 31 fungal genomes.</title>
        <authorList>
            <person name="Floudas D."/>
            <person name="Binder M."/>
            <person name="Riley R."/>
            <person name="Barry K."/>
            <person name="Blanchette R.A."/>
            <person name="Henrissat B."/>
            <person name="Martinez A.T."/>
            <person name="Otillar R."/>
            <person name="Spatafora J.W."/>
            <person name="Yadav J.S."/>
            <person name="Aerts A."/>
            <person name="Benoit I."/>
            <person name="Boyd A."/>
            <person name="Carlson A."/>
            <person name="Copeland A."/>
            <person name="Coutinho P.M."/>
            <person name="de Vries R.P."/>
            <person name="Ferreira P."/>
            <person name="Findley K."/>
            <person name="Foster B."/>
            <person name="Gaskell J."/>
            <person name="Glotzer D."/>
            <person name="Gorecki P."/>
            <person name="Heitman J."/>
            <person name="Hesse C."/>
            <person name="Hori C."/>
            <person name="Igarashi K."/>
            <person name="Jurgens J.A."/>
            <person name="Kallen N."/>
            <person name="Kersten P."/>
            <person name="Kohler A."/>
            <person name="Kuees U."/>
            <person name="Kumar T.K.A."/>
            <person name="Kuo A."/>
            <person name="LaButti K."/>
            <person name="Larrondo L.F."/>
            <person name="Lindquist E."/>
            <person name="Ling A."/>
            <person name="Lombard V."/>
            <person name="Lucas S."/>
            <person name="Lundell T."/>
            <person name="Martin R."/>
            <person name="McLaughlin D.J."/>
            <person name="Morgenstern I."/>
            <person name="Morin E."/>
            <person name="Murat C."/>
            <person name="Nagy L.G."/>
            <person name="Nolan M."/>
            <person name="Ohm R.A."/>
            <person name="Patyshakuliyeva A."/>
            <person name="Rokas A."/>
            <person name="Ruiz-Duenas F.J."/>
            <person name="Sabat G."/>
            <person name="Salamov A."/>
            <person name="Samejima M."/>
            <person name="Schmutz J."/>
            <person name="Slot J.C."/>
            <person name="St John F."/>
            <person name="Stenlid J."/>
            <person name="Sun H."/>
            <person name="Sun S."/>
            <person name="Syed K."/>
            <person name="Tsang A."/>
            <person name="Wiebenga A."/>
            <person name="Young D."/>
            <person name="Pisabarro A."/>
            <person name="Eastwood D.C."/>
            <person name="Martin F."/>
            <person name="Cullen D."/>
            <person name="Grigoriev I.V."/>
            <person name="Hibbett D.S."/>
        </authorList>
    </citation>
    <scope>NUCLEOTIDE SEQUENCE</scope>
    <source>
        <strain evidence="3">FP-58527</strain>
    </source>
</reference>
<dbReference type="InParanoid" id="S8F6U8"/>
<proteinExistence type="predicted"/>
<keyword evidence="1" id="KW-0812">Transmembrane</keyword>
<feature type="transmembrane region" description="Helical" evidence="1">
    <location>
        <begin position="49"/>
        <end position="72"/>
    </location>
</feature>
<dbReference type="OrthoDB" id="3357408at2759"/>
<sequence length="348" mass="38159">MGSFAISQAQLAALFMQSVAFGIHIITFAACIYSWFCRSTNTPTGTQGSARWMVIAIALFVIGACDVSFNFYHNLIAFVEYKGPGGPNAAFNNASNWVNVIRVSLMLVTAKSVWLYVGATLSDVIMIYRCWIVYACNRLRLAVVLPALVLWLASIASSVAILYYLATSHAATTIPEIPRIQPYIYAFYITSLMLNLFTTCCIIIRLWNVHQASMTAFPRASRVQSRHISFADVILIIVESSFLYTATVVLSVAFEVAKSNAYYGVADVSLEVAGISFDLIVTRIWRGTSAEHTQAFAQSTSGFEGTSRIRVPSVRRSFGSLNTNALGIQVLQASNDVSGWEVKDGRTA</sequence>
<dbReference type="HOGENOM" id="CLU_044614_1_0_1"/>
<feature type="transmembrane region" description="Helical" evidence="1">
    <location>
        <begin position="113"/>
        <end position="134"/>
    </location>
</feature>
<evidence type="ECO:0000313" key="2">
    <source>
        <dbReference type="EMBL" id="EPS94624.1"/>
    </source>
</evidence>
<feature type="transmembrane region" description="Helical" evidence="1">
    <location>
        <begin position="141"/>
        <end position="165"/>
    </location>
</feature>
<dbReference type="Proteomes" id="UP000015241">
    <property type="component" value="Unassembled WGS sequence"/>
</dbReference>
<protein>
    <submittedName>
        <fullName evidence="2">Uncharacterized protein</fullName>
    </submittedName>
</protein>
<name>S8F6U8_FOMSC</name>
<dbReference type="STRING" id="743788.S8F6U8"/>
<evidence type="ECO:0000313" key="3">
    <source>
        <dbReference type="Proteomes" id="UP000015241"/>
    </source>
</evidence>
<keyword evidence="3" id="KW-1185">Reference proteome</keyword>
<evidence type="ECO:0000256" key="1">
    <source>
        <dbReference type="SAM" id="Phobius"/>
    </source>
</evidence>
<gene>
    <name evidence="2" type="ORF">FOMPIDRAFT_1133978</name>
</gene>
<keyword evidence="1" id="KW-0472">Membrane</keyword>
<dbReference type="AlphaFoldDB" id="S8F6U8"/>
<keyword evidence="1" id="KW-1133">Transmembrane helix</keyword>
<organism evidence="2 3">
    <name type="scientific">Fomitopsis schrenkii</name>
    <name type="common">Brown rot fungus</name>
    <dbReference type="NCBI Taxonomy" id="2126942"/>
    <lineage>
        <taxon>Eukaryota</taxon>
        <taxon>Fungi</taxon>
        <taxon>Dikarya</taxon>
        <taxon>Basidiomycota</taxon>
        <taxon>Agaricomycotina</taxon>
        <taxon>Agaricomycetes</taxon>
        <taxon>Polyporales</taxon>
        <taxon>Fomitopsis</taxon>
    </lineage>
</organism>
<feature type="transmembrane region" description="Helical" evidence="1">
    <location>
        <begin position="228"/>
        <end position="254"/>
    </location>
</feature>
<dbReference type="eggNOG" id="ENOG502SN52">
    <property type="taxonomic scope" value="Eukaryota"/>
</dbReference>
<feature type="transmembrane region" description="Helical" evidence="1">
    <location>
        <begin position="12"/>
        <end position="37"/>
    </location>
</feature>
<dbReference type="EMBL" id="KE504227">
    <property type="protein sequence ID" value="EPS94624.1"/>
    <property type="molecule type" value="Genomic_DNA"/>
</dbReference>
<accession>S8F6U8</accession>